<proteinExistence type="inferred from homology"/>
<name>A0A7Y4KNP0_9BACT</name>
<evidence type="ECO:0000256" key="3">
    <source>
        <dbReference type="ARBA" id="ARBA00022801"/>
    </source>
</evidence>
<keyword evidence="3 6" id="KW-0378">Hydrolase</keyword>
<dbReference type="Gene3D" id="3.60.15.10">
    <property type="entry name" value="Ribonuclease Z/Hydroxyacylglutathione hydrolase-like"/>
    <property type="match status" value="1"/>
</dbReference>
<protein>
    <submittedName>
        <fullName evidence="6">MBL fold metallo-hydrolase</fullName>
    </submittedName>
</protein>
<evidence type="ECO:0000313" key="6">
    <source>
        <dbReference type="EMBL" id="NOK36570.1"/>
    </source>
</evidence>
<dbReference type="GO" id="GO:0016787">
    <property type="term" value="F:hydrolase activity"/>
    <property type="evidence" value="ECO:0007669"/>
    <property type="project" value="UniProtKB-KW"/>
</dbReference>
<dbReference type="SUPFAM" id="SSF56281">
    <property type="entry name" value="Metallo-hydrolase/oxidoreductase"/>
    <property type="match status" value="1"/>
</dbReference>
<evidence type="ECO:0000256" key="2">
    <source>
        <dbReference type="ARBA" id="ARBA00022723"/>
    </source>
</evidence>
<evidence type="ECO:0000313" key="7">
    <source>
        <dbReference type="Proteomes" id="UP000563426"/>
    </source>
</evidence>
<keyword evidence="2" id="KW-0479">Metal-binding</keyword>
<dbReference type="PANTHER" id="PTHR42978:SF6">
    <property type="entry name" value="QUORUM-QUENCHING LACTONASE YTNP-RELATED"/>
    <property type="match status" value="1"/>
</dbReference>
<dbReference type="GO" id="GO:0046872">
    <property type="term" value="F:metal ion binding"/>
    <property type="evidence" value="ECO:0007669"/>
    <property type="project" value="UniProtKB-KW"/>
</dbReference>
<dbReference type="InterPro" id="IPR036866">
    <property type="entry name" value="RibonucZ/Hydroxyglut_hydro"/>
</dbReference>
<evidence type="ECO:0000256" key="1">
    <source>
        <dbReference type="ARBA" id="ARBA00007749"/>
    </source>
</evidence>
<accession>A0A7Y4KNP0</accession>
<dbReference type="AlphaFoldDB" id="A0A7Y4KNP0"/>
<reference evidence="6 7" key="1">
    <citation type="submission" date="2020-05" db="EMBL/GenBank/DDBJ databases">
        <authorList>
            <person name="Whitworth D."/>
        </authorList>
    </citation>
    <scope>NUCLEOTIDE SEQUENCE [LARGE SCALE GENOMIC DNA]</scope>
    <source>
        <strain evidence="6 7">AB043B</strain>
    </source>
</reference>
<dbReference type="Proteomes" id="UP000563426">
    <property type="component" value="Unassembled WGS sequence"/>
</dbReference>
<feature type="domain" description="Metallo-beta-lactamase" evidence="5">
    <location>
        <begin position="82"/>
        <end position="288"/>
    </location>
</feature>
<dbReference type="InterPro" id="IPR051013">
    <property type="entry name" value="MBL_superfamily_lactonases"/>
</dbReference>
<keyword evidence="7" id="KW-1185">Reference proteome</keyword>
<organism evidence="6 7">
    <name type="scientific">Corallococcus exercitus</name>
    <dbReference type="NCBI Taxonomy" id="2316736"/>
    <lineage>
        <taxon>Bacteria</taxon>
        <taxon>Pseudomonadati</taxon>
        <taxon>Myxococcota</taxon>
        <taxon>Myxococcia</taxon>
        <taxon>Myxococcales</taxon>
        <taxon>Cystobacterineae</taxon>
        <taxon>Myxococcaceae</taxon>
        <taxon>Corallococcus</taxon>
    </lineage>
</organism>
<keyword evidence="4" id="KW-0862">Zinc</keyword>
<gene>
    <name evidence="6" type="ORF">HMI49_25510</name>
</gene>
<sequence>MGALLMGAPLLAVNDAHAAPPPQVRGSSPGYYRMMLGDFEVTALSDGTVTLPMDKLLTNITAAQLKTQLARTGLDPSHVEGSINAYLIHTGEHLVLVDAGAGKALDPNASGRLLNSLRAAGYRPEDIDAVLLTHVHVDHHSGLTVDGKAVFPNAVVYVEKNEADFWLDASNEKTVAEELRAGFAQAAASFAPYLAANKVKKFTGSTELFPGVRSIAVPGHSPGHSFYAIESKGQQMQFWGDLVHVKDVQFRSPGVTIKFDLDAAAAARQRLKAMNDAAAKGYYVGAAHISFPGIGRVLADGKAFTWLPVNYSVAGLKP</sequence>
<comment type="similarity">
    <text evidence="1">Belongs to the metallo-beta-lactamase superfamily.</text>
</comment>
<comment type="caution">
    <text evidence="6">The sequence shown here is derived from an EMBL/GenBank/DDBJ whole genome shotgun (WGS) entry which is preliminary data.</text>
</comment>
<evidence type="ECO:0000259" key="5">
    <source>
        <dbReference type="SMART" id="SM00849"/>
    </source>
</evidence>
<evidence type="ECO:0000256" key="4">
    <source>
        <dbReference type="ARBA" id="ARBA00022833"/>
    </source>
</evidence>
<dbReference type="EMBL" id="JABFJV010000170">
    <property type="protein sequence ID" value="NOK36570.1"/>
    <property type="molecule type" value="Genomic_DNA"/>
</dbReference>
<dbReference type="SMART" id="SM00849">
    <property type="entry name" value="Lactamase_B"/>
    <property type="match status" value="1"/>
</dbReference>
<dbReference type="InterPro" id="IPR001279">
    <property type="entry name" value="Metallo-B-lactamas"/>
</dbReference>
<dbReference type="PANTHER" id="PTHR42978">
    <property type="entry name" value="QUORUM-QUENCHING LACTONASE YTNP-RELATED-RELATED"/>
    <property type="match status" value="1"/>
</dbReference>
<dbReference type="CDD" id="cd07720">
    <property type="entry name" value="OPHC2-like_MBL-fold"/>
    <property type="match status" value="1"/>
</dbReference>
<dbReference type="Pfam" id="PF00753">
    <property type="entry name" value="Lactamase_B"/>
    <property type="match status" value="1"/>
</dbReference>